<accession>A0ABW1NF64</accession>
<comment type="caution">
    <text evidence="2">The sequence shown here is derived from an EMBL/GenBank/DDBJ whole genome shotgun (WGS) entry which is preliminary data.</text>
</comment>
<sequence>MNRPSGHIRALGFGAAGLGGPALAWLAHPVMGTVLVCALIGLVLTVAAAALFGSKVISERAFRLLRWIANRPEPISRRGR</sequence>
<evidence type="ECO:0000256" key="1">
    <source>
        <dbReference type="SAM" id="Phobius"/>
    </source>
</evidence>
<keyword evidence="1" id="KW-0472">Membrane</keyword>
<organism evidence="2 3">
    <name type="scientific">Sphaerisporangium aureirubrum</name>
    <dbReference type="NCBI Taxonomy" id="1544736"/>
    <lineage>
        <taxon>Bacteria</taxon>
        <taxon>Bacillati</taxon>
        <taxon>Actinomycetota</taxon>
        <taxon>Actinomycetes</taxon>
        <taxon>Streptosporangiales</taxon>
        <taxon>Streptosporangiaceae</taxon>
        <taxon>Sphaerisporangium</taxon>
    </lineage>
</organism>
<reference evidence="3" key="1">
    <citation type="journal article" date="2019" name="Int. J. Syst. Evol. Microbiol.">
        <title>The Global Catalogue of Microorganisms (GCM) 10K type strain sequencing project: providing services to taxonomists for standard genome sequencing and annotation.</title>
        <authorList>
            <consortium name="The Broad Institute Genomics Platform"/>
            <consortium name="The Broad Institute Genome Sequencing Center for Infectious Disease"/>
            <person name="Wu L."/>
            <person name="Ma J."/>
        </authorList>
    </citation>
    <scope>NUCLEOTIDE SEQUENCE [LARGE SCALE GENOMIC DNA]</scope>
    <source>
        <strain evidence="3">JCM 30346</strain>
    </source>
</reference>
<feature type="transmembrane region" description="Helical" evidence="1">
    <location>
        <begin position="7"/>
        <end position="27"/>
    </location>
</feature>
<name>A0ABW1NF64_9ACTN</name>
<keyword evidence="1" id="KW-0812">Transmembrane</keyword>
<dbReference type="EMBL" id="JBHSRF010000010">
    <property type="protein sequence ID" value="MFC6081543.1"/>
    <property type="molecule type" value="Genomic_DNA"/>
</dbReference>
<keyword evidence="3" id="KW-1185">Reference proteome</keyword>
<protein>
    <submittedName>
        <fullName evidence="2">Uncharacterized protein</fullName>
    </submittedName>
</protein>
<keyword evidence="1" id="KW-1133">Transmembrane helix</keyword>
<proteinExistence type="predicted"/>
<dbReference type="Proteomes" id="UP001596137">
    <property type="component" value="Unassembled WGS sequence"/>
</dbReference>
<dbReference type="RefSeq" id="WP_380749663.1">
    <property type="nucleotide sequence ID" value="NZ_JBHSRF010000010.1"/>
</dbReference>
<evidence type="ECO:0000313" key="3">
    <source>
        <dbReference type="Proteomes" id="UP001596137"/>
    </source>
</evidence>
<evidence type="ECO:0000313" key="2">
    <source>
        <dbReference type="EMBL" id="MFC6081543.1"/>
    </source>
</evidence>
<gene>
    <name evidence="2" type="ORF">ACFP1K_10255</name>
</gene>
<feature type="transmembrane region" description="Helical" evidence="1">
    <location>
        <begin position="33"/>
        <end position="53"/>
    </location>
</feature>